<evidence type="ECO:0000313" key="2">
    <source>
        <dbReference type="EMBL" id="BAC79724.1"/>
    </source>
</evidence>
<feature type="region of interest" description="Disordered" evidence="1">
    <location>
        <begin position="1"/>
        <end position="54"/>
    </location>
</feature>
<organism evidence="2 4">
    <name type="scientific">Oryza sativa subsp. japonica</name>
    <name type="common">Rice</name>
    <dbReference type="NCBI Taxonomy" id="39947"/>
    <lineage>
        <taxon>Eukaryota</taxon>
        <taxon>Viridiplantae</taxon>
        <taxon>Streptophyta</taxon>
        <taxon>Embryophyta</taxon>
        <taxon>Tracheophyta</taxon>
        <taxon>Spermatophyta</taxon>
        <taxon>Magnoliopsida</taxon>
        <taxon>Liliopsida</taxon>
        <taxon>Poales</taxon>
        <taxon>Poaceae</taxon>
        <taxon>BOP clade</taxon>
        <taxon>Oryzoideae</taxon>
        <taxon>Oryzeae</taxon>
        <taxon>Oryzinae</taxon>
        <taxon>Oryza</taxon>
        <taxon>Oryza sativa</taxon>
    </lineage>
</organism>
<evidence type="ECO:0000256" key="1">
    <source>
        <dbReference type="SAM" id="MobiDB-lite"/>
    </source>
</evidence>
<sequence length="54" mass="5668">MEASRRPGPGSVATRHMRPGHATAAINARGNAEEAEAGPGRGRPQYTRSTPSLK</sequence>
<reference evidence="4" key="4">
    <citation type="journal article" date="2008" name="Nucleic Acids Res.">
        <title>The rice annotation project database (RAP-DB): 2008 update.</title>
        <authorList>
            <consortium name="The rice annotation project (RAP)"/>
        </authorList>
    </citation>
    <scope>GENOME REANNOTATION</scope>
    <source>
        <strain evidence="4">cv. Nipponbare</strain>
    </source>
</reference>
<reference evidence="3" key="2">
    <citation type="submission" date="2001-10" db="EMBL/GenBank/DDBJ databases">
        <title>Oryza sativa nipponbare(GA3) genomic DNA, chromosome 7, PAC clone:P0506F02.</title>
        <authorList>
            <person name="Sasaki T."/>
            <person name="Matsumoto T."/>
            <person name="Yamamoto K."/>
        </authorList>
    </citation>
    <scope>NUCLEOTIDE SEQUENCE</scope>
</reference>
<dbReference type="AlphaFoldDB" id="Q7X859"/>
<gene>
    <name evidence="2" type="primary">P0011H09.116</name>
    <name evidence="3" type="synonym">P0506F02.130</name>
</gene>
<evidence type="ECO:0000313" key="3">
    <source>
        <dbReference type="EMBL" id="BAC79861.1"/>
    </source>
</evidence>
<proteinExistence type="predicted"/>
<name>Q7X859_ORYSJ</name>
<dbReference type="EMBL" id="AP004260">
    <property type="protein sequence ID" value="BAC79724.1"/>
    <property type="molecule type" value="Genomic_DNA"/>
</dbReference>
<reference evidence="4" key="3">
    <citation type="journal article" date="2005" name="Nature">
        <title>The map-based sequence of the rice genome.</title>
        <authorList>
            <consortium name="International rice genome sequencing project (IRGSP)"/>
            <person name="Matsumoto T."/>
            <person name="Wu J."/>
            <person name="Kanamori H."/>
            <person name="Katayose Y."/>
            <person name="Fujisawa M."/>
            <person name="Namiki N."/>
            <person name="Mizuno H."/>
            <person name="Yamamoto K."/>
            <person name="Antonio B.A."/>
            <person name="Baba T."/>
            <person name="Sakata K."/>
            <person name="Nagamura Y."/>
            <person name="Aoki H."/>
            <person name="Arikawa K."/>
            <person name="Arita K."/>
            <person name="Bito T."/>
            <person name="Chiden Y."/>
            <person name="Fujitsuka N."/>
            <person name="Fukunaka R."/>
            <person name="Hamada M."/>
            <person name="Harada C."/>
            <person name="Hayashi A."/>
            <person name="Hijishita S."/>
            <person name="Honda M."/>
            <person name="Hosokawa S."/>
            <person name="Ichikawa Y."/>
            <person name="Idonuma A."/>
            <person name="Iijima M."/>
            <person name="Ikeda M."/>
            <person name="Ikeno M."/>
            <person name="Ito K."/>
            <person name="Ito S."/>
            <person name="Ito T."/>
            <person name="Ito Y."/>
            <person name="Ito Y."/>
            <person name="Iwabuchi A."/>
            <person name="Kamiya K."/>
            <person name="Karasawa W."/>
            <person name="Kurita K."/>
            <person name="Katagiri S."/>
            <person name="Kikuta A."/>
            <person name="Kobayashi H."/>
            <person name="Kobayashi N."/>
            <person name="Machita K."/>
            <person name="Maehara T."/>
            <person name="Masukawa M."/>
            <person name="Mizubayashi T."/>
            <person name="Mukai Y."/>
            <person name="Nagasaki H."/>
            <person name="Nagata Y."/>
            <person name="Naito S."/>
            <person name="Nakashima M."/>
            <person name="Nakama Y."/>
            <person name="Nakamichi Y."/>
            <person name="Nakamura M."/>
            <person name="Meguro A."/>
            <person name="Negishi M."/>
            <person name="Ohta I."/>
            <person name="Ohta T."/>
            <person name="Okamoto M."/>
            <person name="Ono N."/>
            <person name="Saji S."/>
            <person name="Sakaguchi M."/>
            <person name="Sakai K."/>
            <person name="Shibata M."/>
            <person name="Shimokawa T."/>
            <person name="Song J."/>
            <person name="Takazaki Y."/>
            <person name="Terasawa K."/>
            <person name="Tsugane M."/>
            <person name="Tsuji K."/>
            <person name="Ueda S."/>
            <person name="Waki K."/>
            <person name="Yamagata H."/>
            <person name="Yamamoto M."/>
            <person name="Yamamoto S."/>
            <person name="Yamane H."/>
            <person name="Yoshiki S."/>
            <person name="Yoshihara R."/>
            <person name="Yukawa K."/>
            <person name="Zhong H."/>
            <person name="Yano M."/>
            <person name="Yuan Q."/>
            <person name="Ouyang S."/>
            <person name="Liu J."/>
            <person name="Jones K.M."/>
            <person name="Gansberger K."/>
            <person name="Moffat K."/>
            <person name="Hill J."/>
            <person name="Bera J."/>
            <person name="Fadrosh D."/>
            <person name="Jin S."/>
            <person name="Johri S."/>
            <person name="Kim M."/>
            <person name="Overton L."/>
            <person name="Reardon M."/>
            <person name="Tsitrin T."/>
            <person name="Vuong H."/>
            <person name="Weaver B."/>
            <person name="Ciecko A."/>
            <person name="Tallon L."/>
            <person name="Jackson J."/>
            <person name="Pai G."/>
            <person name="Aken S.V."/>
            <person name="Utterback T."/>
            <person name="Reidmuller S."/>
            <person name="Feldblyum T."/>
            <person name="Hsiao J."/>
            <person name="Zismann V."/>
            <person name="Iobst S."/>
            <person name="de Vazeille A.R."/>
            <person name="Buell C.R."/>
            <person name="Ying K."/>
            <person name="Li Y."/>
            <person name="Lu T."/>
            <person name="Huang Y."/>
            <person name="Zhao Q."/>
            <person name="Feng Q."/>
            <person name="Zhang L."/>
            <person name="Zhu J."/>
            <person name="Weng Q."/>
            <person name="Mu J."/>
            <person name="Lu Y."/>
            <person name="Fan D."/>
            <person name="Liu Y."/>
            <person name="Guan J."/>
            <person name="Zhang Y."/>
            <person name="Yu S."/>
            <person name="Liu X."/>
            <person name="Zhang Y."/>
            <person name="Hong G."/>
            <person name="Han B."/>
            <person name="Choisne N."/>
            <person name="Demange N."/>
            <person name="Orjeda G."/>
            <person name="Samain S."/>
            <person name="Cattolico L."/>
            <person name="Pelletier E."/>
            <person name="Couloux A."/>
            <person name="Segurens B."/>
            <person name="Wincker P."/>
            <person name="D'Hont A."/>
            <person name="Scarpelli C."/>
            <person name="Weissenbach J."/>
            <person name="Salanoubat M."/>
            <person name="Quetier F."/>
            <person name="Yu Y."/>
            <person name="Kim H.R."/>
            <person name="Rambo T."/>
            <person name="Currie J."/>
            <person name="Collura K."/>
            <person name="Luo M."/>
            <person name="Yang T."/>
            <person name="Ammiraju J.S.S."/>
            <person name="Engler F."/>
            <person name="Soderlund C."/>
            <person name="Wing R.A."/>
            <person name="Palmer L.E."/>
            <person name="de la Bastide M."/>
            <person name="Spiegel L."/>
            <person name="Nascimento L."/>
            <person name="Zutavern T."/>
            <person name="O'Shaughnessy A."/>
            <person name="Dike S."/>
            <person name="Dedhia N."/>
            <person name="Preston R."/>
            <person name="Balija V."/>
            <person name="McCombie W.R."/>
            <person name="Chow T."/>
            <person name="Chen H."/>
            <person name="Chung M."/>
            <person name="Chen C."/>
            <person name="Shaw J."/>
            <person name="Wu H."/>
            <person name="Hsiao K."/>
            <person name="Chao Y."/>
            <person name="Chu M."/>
            <person name="Cheng C."/>
            <person name="Hour A."/>
            <person name="Lee P."/>
            <person name="Lin S."/>
            <person name="Lin Y."/>
            <person name="Liou J."/>
            <person name="Liu S."/>
            <person name="Hsing Y."/>
            <person name="Raghuvanshi S."/>
            <person name="Mohanty A."/>
            <person name="Bharti A.K."/>
            <person name="Gaur A."/>
            <person name="Gupta V."/>
            <person name="Kumar D."/>
            <person name="Ravi V."/>
            <person name="Vij S."/>
            <person name="Kapur A."/>
            <person name="Khurana P."/>
            <person name="Khurana P."/>
            <person name="Khurana J.P."/>
            <person name="Tyagi A.K."/>
            <person name="Gaikwad K."/>
            <person name="Singh A."/>
            <person name="Dalal V."/>
            <person name="Srivastava S."/>
            <person name="Dixit A."/>
            <person name="Pal A.K."/>
            <person name="Ghazi I.A."/>
            <person name="Yadav M."/>
            <person name="Pandit A."/>
            <person name="Bhargava A."/>
            <person name="Sureshbabu K."/>
            <person name="Batra K."/>
            <person name="Sharma T.R."/>
            <person name="Mohapatra T."/>
            <person name="Singh N.K."/>
            <person name="Messing J."/>
            <person name="Nelson A.B."/>
            <person name="Fuks G."/>
            <person name="Kavchok S."/>
            <person name="Keizer G."/>
            <person name="Linton E."/>
            <person name="Llaca V."/>
            <person name="Song R."/>
            <person name="Tanyolac B."/>
            <person name="Young S."/>
            <person name="Ho-Il K."/>
            <person name="Hahn J.H."/>
            <person name="Sangsakoo G."/>
            <person name="Vanavichit A."/>
            <person name="de Mattos Luiz.A.T."/>
            <person name="Zimmer P.D."/>
            <person name="Malone G."/>
            <person name="Dellagostin O."/>
            <person name="de Oliveira A.C."/>
            <person name="Bevan M."/>
            <person name="Bancroft I."/>
            <person name="Minx P."/>
            <person name="Cordum H."/>
            <person name="Wilson R."/>
            <person name="Cheng Z."/>
            <person name="Jin W."/>
            <person name="Jiang J."/>
            <person name="Leong S.A."/>
            <person name="Iwama H."/>
            <person name="Gojobori T."/>
            <person name="Itoh T."/>
            <person name="Niimura Y."/>
            <person name="Fujii Y."/>
            <person name="Habara T."/>
            <person name="Sakai H."/>
            <person name="Sato Y."/>
            <person name="Wilson G."/>
            <person name="Kumar K."/>
            <person name="McCouch S."/>
            <person name="Juretic N."/>
            <person name="Hoen D."/>
            <person name="Wright S."/>
            <person name="Bruskiewich R."/>
            <person name="Bureau T."/>
            <person name="Miyao A."/>
            <person name="Hirochika H."/>
            <person name="Nishikawa T."/>
            <person name="Kadowaki K."/>
            <person name="Sugiura M."/>
            <person name="Burr B."/>
            <person name="Sasaki T."/>
        </authorList>
    </citation>
    <scope>NUCLEOTIDE SEQUENCE [LARGE SCALE GENOMIC DNA]</scope>
    <source>
        <strain evidence="4">cv. Nipponbare</strain>
    </source>
</reference>
<reference evidence="2" key="1">
    <citation type="submission" date="2001-10" db="EMBL/GenBank/DDBJ databases">
        <title>Oryza sativa nipponbare(GA3) genomic DNA, chromosome 7, PAC clone:P0011H09.</title>
        <authorList>
            <person name="Sasaki T."/>
            <person name="Matsumoto T."/>
            <person name="Yamamoto K."/>
        </authorList>
    </citation>
    <scope>NUCLEOTIDE SEQUENCE</scope>
</reference>
<dbReference type="Proteomes" id="UP000000763">
    <property type="component" value="Chromosome 7"/>
</dbReference>
<dbReference type="EMBL" id="AP004306">
    <property type="protein sequence ID" value="BAC79861.1"/>
    <property type="molecule type" value="Genomic_DNA"/>
</dbReference>
<protein>
    <submittedName>
        <fullName evidence="2">Uncharacterized protein</fullName>
    </submittedName>
</protein>
<evidence type="ECO:0000313" key="4">
    <source>
        <dbReference type="Proteomes" id="UP000000763"/>
    </source>
</evidence>
<accession>Q7X859</accession>